<proteinExistence type="predicted"/>
<feature type="non-terminal residue" evidence="2">
    <location>
        <position position="1"/>
    </location>
</feature>
<dbReference type="Proteomes" id="UP000019335">
    <property type="component" value="Chromosome 12"/>
</dbReference>
<evidence type="ECO:0000313" key="2">
    <source>
        <dbReference type="EMBL" id="EWM25164.1"/>
    </source>
</evidence>
<dbReference type="AlphaFoldDB" id="W7TXS7"/>
<feature type="region of interest" description="Disordered" evidence="1">
    <location>
        <begin position="1"/>
        <end position="28"/>
    </location>
</feature>
<protein>
    <submittedName>
        <fullName evidence="2">Uncharacterized protein</fullName>
    </submittedName>
</protein>
<evidence type="ECO:0000256" key="1">
    <source>
        <dbReference type="SAM" id="MobiDB-lite"/>
    </source>
</evidence>
<evidence type="ECO:0000313" key="3">
    <source>
        <dbReference type="Proteomes" id="UP000019335"/>
    </source>
</evidence>
<dbReference type="OrthoDB" id="10557432at2759"/>
<organism evidence="2 3">
    <name type="scientific">Nannochloropsis gaditana</name>
    <dbReference type="NCBI Taxonomy" id="72520"/>
    <lineage>
        <taxon>Eukaryota</taxon>
        <taxon>Sar</taxon>
        <taxon>Stramenopiles</taxon>
        <taxon>Ochrophyta</taxon>
        <taxon>Eustigmatophyceae</taxon>
        <taxon>Eustigmatales</taxon>
        <taxon>Monodopsidaceae</taxon>
        <taxon>Nannochloropsis</taxon>
    </lineage>
</organism>
<comment type="caution">
    <text evidence="2">The sequence shown here is derived from an EMBL/GenBank/DDBJ whole genome shotgun (WGS) entry which is preliminary data.</text>
</comment>
<accession>W7TXS7</accession>
<sequence>SPTLLGPSPSYPPESHSRSSSSGTFHKTVPATGASLPLGTCPASSSKLEHLVIPACLQSPPAPTPLSPARLPLREMYAFLRQRELSWLRSLPPPYQAALDHGHSGQSFCAHHLTHSGRLLLCLLNLAPCVPIPSHEMWKEDQASALQSSYTEELAFFVLKPWMEKFGLGEEGFRLSALPRVREGKEGEGEKERMEGGWCFWNVKHPKANLVATLVLGEEGKAEGTMEEALGLPTLPPSAVSSRETVDCLYNATDVGPYAHPEYPRLHICCVPLLTFSCHPTTAEATGAHFRKCADACWSLLGLKLSLDIGFCQRWETRALASLLAVAFPQLAEDPMALDKLMGEERRARGRREGAEIEVWGWLRDKVPVIVAEIRNMKTEGGGKDQGKGKKEGSIMVLP</sequence>
<reference evidence="2 3" key="1">
    <citation type="journal article" date="2014" name="Mol. Plant">
        <title>Chromosome Scale Genome Assembly and Transcriptome Profiling of Nannochloropsis gaditana in Nitrogen Depletion.</title>
        <authorList>
            <person name="Corteggiani Carpinelli E."/>
            <person name="Telatin A."/>
            <person name="Vitulo N."/>
            <person name="Forcato C."/>
            <person name="D'Angelo M."/>
            <person name="Schiavon R."/>
            <person name="Vezzi A."/>
            <person name="Giacometti G.M."/>
            <person name="Morosinotto T."/>
            <person name="Valle G."/>
        </authorList>
    </citation>
    <scope>NUCLEOTIDE SEQUENCE [LARGE SCALE GENOMIC DNA]</scope>
    <source>
        <strain evidence="2 3">B-31</strain>
    </source>
</reference>
<name>W7TXS7_9STRA</name>
<gene>
    <name evidence="2" type="ORF">Naga_101263g2</name>
</gene>
<keyword evidence="3" id="KW-1185">Reference proteome</keyword>
<feature type="region of interest" description="Disordered" evidence="1">
    <location>
        <begin position="380"/>
        <end position="399"/>
    </location>
</feature>
<feature type="compositionally biased region" description="Basic and acidic residues" evidence="1">
    <location>
        <begin position="380"/>
        <end position="393"/>
    </location>
</feature>
<dbReference type="EMBL" id="AZIL01001057">
    <property type="protein sequence ID" value="EWM25164.1"/>
    <property type="molecule type" value="Genomic_DNA"/>
</dbReference>